<evidence type="ECO:0000313" key="2">
    <source>
        <dbReference type="EMBL" id="KAF8478971.1"/>
    </source>
</evidence>
<dbReference type="EMBL" id="WHVB01000010">
    <property type="protein sequence ID" value="KAF8478971.1"/>
    <property type="molecule type" value="Genomic_DNA"/>
</dbReference>
<reference evidence="2" key="2">
    <citation type="journal article" date="2020" name="Nat. Commun.">
        <title>Large-scale genome sequencing of mycorrhizal fungi provides insights into the early evolution of symbiotic traits.</title>
        <authorList>
            <person name="Miyauchi S."/>
            <person name="Kiss E."/>
            <person name="Kuo A."/>
            <person name="Drula E."/>
            <person name="Kohler A."/>
            <person name="Sanchez-Garcia M."/>
            <person name="Morin E."/>
            <person name="Andreopoulos B."/>
            <person name="Barry K.W."/>
            <person name="Bonito G."/>
            <person name="Buee M."/>
            <person name="Carver A."/>
            <person name="Chen C."/>
            <person name="Cichocki N."/>
            <person name="Clum A."/>
            <person name="Culley D."/>
            <person name="Crous P.W."/>
            <person name="Fauchery L."/>
            <person name="Girlanda M."/>
            <person name="Hayes R.D."/>
            <person name="Keri Z."/>
            <person name="LaButti K."/>
            <person name="Lipzen A."/>
            <person name="Lombard V."/>
            <person name="Magnuson J."/>
            <person name="Maillard F."/>
            <person name="Murat C."/>
            <person name="Nolan M."/>
            <person name="Ohm R.A."/>
            <person name="Pangilinan J."/>
            <person name="Pereira M.F."/>
            <person name="Perotto S."/>
            <person name="Peter M."/>
            <person name="Pfister S."/>
            <person name="Riley R."/>
            <person name="Sitrit Y."/>
            <person name="Stielow J.B."/>
            <person name="Szollosi G."/>
            <person name="Zifcakova L."/>
            <person name="Stursova M."/>
            <person name="Spatafora J.W."/>
            <person name="Tedersoo L."/>
            <person name="Vaario L.M."/>
            <person name="Yamada A."/>
            <person name="Yan M."/>
            <person name="Wang P."/>
            <person name="Xu J."/>
            <person name="Bruns T."/>
            <person name="Baldrian P."/>
            <person name="Vilgalys R."/>
            <person name="Dunand C."/>
            <person name="Henrissat B."/>
            <person name="Grigoriev I.V."/>
            <person name="Hibbett D."/>
            <person name="Nagy L.G."/>
            <person name="Martin F.M."/>
        </authorList>
    </citation>
    <scope>NUCLEOTIDE SEQUENCE</scope>
    <source>
        <strain evidence="2">Prilba</strain>
    </source>
</reference>
<organism evidence="2 3">
    <name type="scientific">Russula ochroleuca</name>
    <dbReference type="NCBI Taxonomy" id="152965"/>
    <lineage>
        <taxon>Eukaryota</taxon>
        <taxon>Fungi</taxon>
        <taxon>Dikarya</taxon>
        <taxon>Basidiomycota</taxon>
        <taxon>Agaricomycotina</taxon>
        <taxon>Agaricomycetes</taxon>
        <taxon>Russulales</taxon>
        <taxon>Russulaceae</taxon>
        <taxon>Russula</taxon>
    </lineage>
</organism>
<gene>
    <name evidence="2" type="ORF">DFH94DRAFT_693360</name>
</gene>
<sequence length="283" mass="30839">MANGVSQSYAPSGVVEVIVGGTIDVSGPLVGRSIIDGLRKKFSPSGQVQEGDDLMDRSRDLLRRHLQLMEVNDQNVIREKINDIRDIKNGLENFSGSGFQRLREARRYRRQATETYQIVKRASERGIDDRFMDQIAEAIQQRGGGSGSGPGTTSTLRNPFTDSHAVSTLTDITVNDLDRVDMSTYQAGDTNEAAVVLDLVAKDKSVQHIVATFPTEVFSGIRTDKGAPEAPTALSLHREDGTMPRFVAASPPDASQDQRANDGGEKVHLLGARRPNLPVLTLN</sequence>
<evidence type="ECO:0000313" key="3">
    <source>
        <dbReference type="Proteomes" id="UP000759537"/>
    </source>
</evidence>
<proteinExistence type="predicted"/>
<accession>A0A9P5T816</accession>
<protein>
    <submittedName>
        <fullName evidence="2">Uncharacterized protein</fullName>
    </submittedName>
</protein>
<name>A0A9P5T816_9AGAM</name>
<evidence type="ECO:0000256" key="1">
    <source>
        <dbReference type="SAM" id="MobiDB-lite"/>
    </source>
</evidence>
<dbReference type="OrthoDB" id="3161900at2759"/>
<dbReference type="AlphaFoldDB" id="A0A9P5T816"/>
<comment type="caution">
    <text evidence="2">The sequence shown here is derived from an EMBL/GenBank/DDBJ whole genome shotgun (WGS) entry which is preliminary data.</text>
</comment>
<reference evidence="2" key="1">
    <citation type="submission" date="2019-10" db="EMBL/GenBank/DDBJ databases">
        <authorList>
            <consortium name="DOE Joint Genome Institute"/>
            <person name="Kuo A."/>
            <person name="Miyauchi S."/>
            <person name="Kiss E."/>
            <person name="Drula E."/>
            <person name="Kohler A."/>
            <person name="Sanchez-Garcia M."/>
            <person name="Andreopoulos B."/>
            <person name="Barry K.W."/>
            <person name="Bonito G."/>
            <person name="Buee M."/>
            <person name="Carver A."/>
            <person name="Chen C."/>
            <person name="Cichocki N."/>
            <person name="Clum A."/>
            <person name="Culley D."/>
            <person name="Crous P.W."/>
            <person name="Fauchery L."/>
            <person name="Girlanda M."/>
            <person name="Hayes R."/>
            <person name="Keri Z."/>
            <person name="LaButti K."/>
            <person name="Lipzen A."/>
            <person name="Lombard V."/>
            <person name="Magnuson J."/>
            <person name="Maillard F."/>
            <person name="Morin E."/>
            <person name="Murat C."/>
            <person name="Nolan M."/>
            <person name="Ohm R."/>
            <person name="Pangilinan J."/>
            <person name="Pereira M."/>
            <person name="Perotto S."/>
            <person name="Peter M."/>
            <person name="Riley R."/>
            <person name="Sitrit Y."/>
            <person name="Stielow B."/>
            <person name="Szollosi G."/>
            <person name="Zifcakova L."/>
            <person name="Stursova M."/>
            <person name="Spatafora J.W."/>
            <person name="Tedersoo L."/>
            <person name="Vaario L.-M."/>
            <person name="Yamada A."/>
            <person name="Yan M."/>
            <person name="Wang P."/>
            <person name="Xu J."/>
            <person name="Bruns T."/>
            <person name="Baldrian P."/>
            <person name="Vilgalys R."/>
            <person name="Henrissat B."/>
            <person name="Grigoriev I.V."/>
            <person name="Hibbett D."/>
            <person name="Nagy L.G."/>
            <person name="Martin F.M."/>
        </authorList>
    </citation>
    <scope>NUCLEOTIDE SEQUENCE</scope>
    <source>
        <strain evidence="2">Prilba</strain>
    </source>
</reference>
<keyword evidence="3" id="KW-1185">Reference proteome</keyword>
<dbReference type="Proteomes" id="UP000759537">
    <property type="component" value="Unassembled WGS sequence"/>
</dbReference>
<feature type="region of interest" description="Disordered" evidence="1">
    <location>
        <begin position="140"/>
        <end position="162"/>
    </location>
</feature>